<feature type="chain" id="PRO_5046213361" evidence="1">
    <location>
        <begin position="31"/>
        <end position="177"/>
    </location>
</feature>
<dbReference type="EMBL" id="CP089982">
    <property type="protein sequence ID" value="WXA90246.1"/>
    <property type="molecule type" value="Genomic_DNA"/>
</dbReference>
<keyword evidence="1" id="KW-0732">Signal</keyword>
<sequence>MKRGGPIFTALTIFGAAAFGILMFAPRASAALGTINCLVGTNVVQFDPGLTFTVQDTTITGEGQYTGCIGTDPAITSGRSRVTGAGKLNCLTSDGSTVEEIRWNTGEKSTISYTFGVIAQPAGEAVVVVTGTVTAGKFKGSTVASPGALLTLDPLACATPAGVREIGGPVTLSLISL</sequence>
<dbReference type="Proteomes" id="UP001379533">
    <property type="component" value="Chromosome"/>
</dbReference>
<evidence type="ECO:0000313" key="2">
    <source>
        <dbReference type="EMBL" id="WXA90246.1"/>
    </source>
</evidence>
<dbReference type="RefSeq" id="WP_394840859.1">
    <property type="nucleotide sequence ID" value="NZ_CP089982.1"/>
</dbReference>
<protein>
    <submittedName>
        <fullName evidence="2">Uncharacterized protein</fullName>
    </submittedName>
</protein>
<accession>A0ABZ2K1P6</accession>
<proteinExistence type="predicted"/>
<evidence type="ECO:0000256" key="1">
    <source>
        <dbReference type="SAM" id="SignalP"/>
    </source>
</evidence>
<organism evidence="2 3">
    <name type="scientific">Pendulispora brunnea</name>
    <dbReference type="NCBI Taxonomy" id="2905690"/>
    <lineage>
        <taxon>Bacteria</taxon>
        <taxon>Pseudomonadati</taxon>
        <taxon>Myxococcota</taxon>
        <taxon>Myxococcia</taxon>
        <taxon>Myxococcales</taxon>
        <taxon>Sorangiineae</taxon>
        <taxon>Pendulisporaceae</taxon>
        <taxon>Pendulispora</taxon>
    </lineage>
</organism>
<keyword evidence="3" id="KW-1185">Reference proteome</keyword>
<name>A0ABZ2K1P6_9BACT</name>
<evidence type="ECO:0000313" key="3">
    <source>
        <dbReference type="Proteomes" id="UP001379533"/>
    </source>
</evidence>
<reference evidence="2 3" key="1">
    <citation type="submission" date="2021-12" db="EMBL/GenBank/DDBJ databases">
        <title>Discovery of the Pendulisporaceae a myxobacterial family with distinct sporulation behavior and unique specialized metabolism.</title>
        <authorList>
            <person name="Garcia R."/>
            <person name="Popoff A."/>
            <person name="Bader C.D."/>
            <person name="Loehr J."/>
            <person name="Walesch S."/>
            <person name="Walt C."/>
            <person name="Boldt J."/>
            <person name="Bunk B."/>
            <person name="Haeckl F.J.F.P.J."/>
            <person name="Gunesch A.P."/>
            <person name="Birkelbach J."/>
            <person name="Nuebel U."/>
            <person name="Pietschmann T."/>
            <person name="Bach T."/>
            <person name="Mueller R."/>
        </authorList>
    </citation>
    <scope>NUCLEOTIDE SEQUENCE [LARGE SCALE GENOMIC DNA]</scope>
    <source>
        <strain evidence="2 3">MSr12523</strain>
    </source>
</reference>
<feature type="signal peptide" evidence="1">
    <location>
        <begin position="1"/>
        <end position="30"/>
    </location>
</feature>
<gene>
    <name evidence="2" type="ORF">LZC95_27760</name>
</gene>